<accession>A0A9D3UFI1</accession>
<keyword evidence="2" id="KW-1185">Reference proteome</keyword>
<dbReference type="EMBL" id="JAIQCV010000012">
    <property type="protein sequence ID" value="KAH1039571.1"/>
    <property type="molecule type" value="Genomic_DNA"/>
</dbReference>
<comment type="caution">
    <text evidence="1">The sequence shown here is derived from an EMBL/GenBank/DDBJ whole genome shotgun (WGS) entry which is preliminary data.</text>
</comment>
<sequence>MEATSIFILPSYLKVDTVVDARGLLSNERLLRCNKSDALFGVMMIVVIKQAINNYNRCHAEPNLTSTVLEHPLST</sequence>
<name>A0A9D3UFI1_9ROSI</name>
<dbReference type="Proteomes" id="UP000828251">
    <property type="component" value="Unassembled WGS sequence"/>
</dbReference>
<evidence type="ECO:0000313" key="1">
    <source>
        <dbReference type="EMBL" id="KAH1039571.1"/>
    </source>
</evidence>
<proteinExistence type="predicted"/>
<protein>
    <submittedName>
        <fullName evidence="1">Uncharacterized protein</fullName>
    </submittedName>
</protein>
<evidence type="ECO:0000313" key="2">
    <source>
        <dbReference type="Proteomes" id="UP000828251"/>
    </source>
</evidence>
<organism evidence="1 2">
    <name type="scientific">Gossypium stocksii</name>
    <dbReference type="NCBI Taxonomy" id="47602"/>
    <lineage>
        <taxon>Eukaryota</taxon>
        <taxon>Viridiplantae</taxon>
        <taxon>Streptophyta</taxon>
        <taxon>Embryophyta</taxon>
        <taxon>Tracheophyta</taxon>
        <taxon>Spermatophyta</taxon>
        <taxon>Magnoliopsida</taxon>
        <taxon>eudicotyledons</taxon>
        <taxon>Gunneridae</taxon>
        <taxon>Pentapetalae</taxon>
        <taxon>rosids</taxon>
        <taxon>malvids</taxon>
        <taxon>Malvales</taxon>
        <taxon>Malvaceae</taxon>
        <taxon>Malvoideae</taxon>
        <taxon>Gossypium</taxon>
    </lineage>
</organism>
<reference evidence="1 2" key="1">
    <citation type="journal article" date="2021" name="Plant Biotechnol. J.">
        <title>Multi-omics assisted identification of the key and species-specific regulatory components of drought-tolerant mechanisms in Gossypium stocksii.</title>
        <authorList>
            <person name="Yu D."/>
            <person name="Ke L."/>
            <person name="Zhang D."/>
            <person name="Wu Y."/>
            <person name="Sun Y."/>
            <person name="Mei J."/>
            <person name="Sun J."/>
            <person name="Sun Y."/>
        </authorList>
    </citation>
    <scope>NUCLEOTIDE SEQUENCE [LARGE SCALE GENOMIC DNA]</scope>
    <source>
        <strain evidence="2">cv. E1</strain>
        <tissue evidence="1">Leaf</tissue>
    </source>
</reference>
<dbReference type="AlphaFoldDB" id="A0A9D3UFI1"/>
<gene>
    <name evidence="1" type="ORF">J1N35_041314</name>
</gene>